<keyword evidence="3" id="KW-0804">Transcription</keyword>
<dbReference type="Gene3D" id="1.10.260.40">
    <property type="entry name" value="lambda repressor-like DNA-binding domains"/>
    <property type="match status" value="1"/>
</dbReference>
<dbReference type="Proteomes" id="UP001589774">
    <property type="component" value="Unassembled WGS sequence"/>
</dbReference>
<keyword evidence="6" id="KW-1185">Reference proteome</keyword>
<evidence type="ECO:0000313" key="6">
    <source>
        <dbReference type="Proteomes" id="UP001589774"/>
    </source>
</evidence>
<dbReference type="InterPro" id="IPR000843">
    <property type="entry name" value="HTH_LacI"/>
</dbReference>
<protein>
    <submittedName>
        <fullName evidence="5">LacI family DNA-binding transcriptional regulator</fullName>
    </submittedName>
</protein>
<proteinExistence type="predicted"/>
<dbReference type="PANTHER" id="PTHR30146">
    <property type="entry name" value="LACI-RELATED TRANSCRIPTIONAL REPRESSOR"/>
    <property type="match status" value="1"/>
</dbReference>
<evidence type="ECO:0000256" key="1">
    <source>
        <dbReference type="ARBA" id="ARBA00023015"/>
    </source>
</evidence>
<dbReference type="InterPro" id="IPR028082">
    <property type="entry name" value="Peripla_BP_I"/>
</dbReference>
<gene>
    <name evidence="5" type="ORF">ACFFI0_21475</name>
</gene>
<dbReference type="RefSeq" id="WP_013668306.1">
    <property type="nucleotide sequence ID" value="NZ_JBHLWO010000002.1"/>
</dbReference>
<dbReference type="Gene3D" id="3.40.50.2300">
    <property type="match status" value="2"/>
</dbReference>
<dbReference type="InterPro" id="IPR010982">
    <property type="entry name" value="Lambda_DNA-bd_dom_sf"/>
</dbReference>
<comment type="caution">
    <text evidence="5">The sequence shown here is derived from an EMBL/GenBank/DDBJ whole genome shotgun (WGS) entry which is preliminary data.</text>
</comment>
<keyword evidence="1" id="KW-0805">Transcription regulation</keyword>
<evidence type="ECO:0000256" key="3">
    <source>
        <dbReference type="ARBA" id="ARBA00023163"/>
    </source>
</evidence>
<dbReference type="InterPro" id="IPR046335">
    <property type="entry name" value="LacI/GalR-like_sensor"/>
</dbReference>
<evidence type="ECO:0000313" key="5">
    <source>
        <dbReference type="EMBL" id="MFC0320910.1"/>
    </source>
</evidence>
<evidence type="ECO:0000256" key="2">
    <source>
        <dbReference type="ARBA" id="ARBA00023125"/>
    </source>
</evidence>
<organism evidence="5 6">
    <name type="scientific">Olivibacter oleidegradans</name>
    <dbReference type="NCBI Taxonomy" id="760123"/>
    <lineage>
        <taxon>Bacteria</taxon>
        <taxon>Pseudomonadati</taxon>
        <taxon>Bacteroidota</taxon>
        <taxon>Sphingobacteriia</taxon>
        <taxon>Sphingobacteriales</taxon>
        <taxon>Sphingobacteriaceae</taxon>
        <taxon>Olivibacter</taxon>
    </lineage>
</organism>
<keyword evidence="2 5" id="KW-0238">DNA-binding</keyword>
<accession>A0ABV6HPV9</accession>
<dbReference type="SUPFAM" id="SSF53822">
    <property type="entry name" value="Periplasmic binding protein-like I"/>
    <property type="match status" value="1"/>
</dbReference>
<dbReference type="SUPFAM" id="SSF47413">
    <property type="entry name" value="lambda repressor-like DNA-binding domains"/>
    <property type="match status" value="1"/>
</dbReference>
<dbReference type="Pfam" id="PF13377">
    <property type="entry name" value="Peripla_BP_3"/>
    <property type="match status" value="1"/>
</dbReference>
<dbReference type="PANTHER" id="PTHR30146:SF109">
    <property type="entry name" value="HTH-TYPE TRANSCRIPTIONAL REGULATOR GALS"/>
    <property type="match status" value="1"/>
</dbReference>
<dbReference type="PROSITE" id="PS50932">
    <property type="entry name" value="HTH_LACI_2"/>
    <property type="match status" value="1"/>
</dbReference>
<dbReference type="EMBL" id="JBHLWO010000002">
    <property type="protein sequence ID" value="MFC0320910.1"/>
    <property type="molecule type" value="Genomic_DNA"/>
</dbReference>
<reference evidence="5 6" key="1">
    <citation type="submission" date="2024-09" db="EMBL/GenBank/DDBJ databases">
        <authorList>
            <person name="Sun Q."/>
            <person name="Mori K."/>
        </authorList>
    </citation>
    <scope>NUCLEOTIDE SEQUENCE [LARGE SCALE GENOMIC DNA]</scope>
    <source>
        <strain evidence="5 6">CCM 7765</strain>
    </source>
</reference>
<feature type="domain" description="HTH lacI-type" evidence="4">
    <location>
        <begin position="6"/>
        <end position="63"/>
    </location>
</feature>
<name>A0ABV6HPV9_9SPHI</name>
<dbReference type="SMART" id="SM00354">
    <property type="entry name" value="HTH_LACI"/>
    <property type="match status" value="1"/>
</dbReference>
<dbReference type="Pfam" id="PF00356">
    <property type="entry name" value="LacI"/>
    <property type="match status" value="1"/>
</dbReference>
<sequence length="340" mass="38934">MKRNRISIKDISKALGLSNTTISFILNGKAEEMRISAQVAERVLAYVKEVGYTPNYLARGLVTGKTNTIGFIVENIGNPFFSQIASLIEEQAYNNGYKIIYSSTNGQTEKAVELIRMFRDRGVDGYIICPTEGLEDEIKQLREENRPVVLFDRYLPKIDSHYIGINNENAMYEACRHLANKGKKHIALITTDSQQTQMLSRLEGYKKLIKERNLNEYILYIPYRERKERLLSDFEEFLKKNPMIDSVCFATNYLAVGGLEVMRHRKIKIPTKISVLAFDDNEALRLFQPAITAVEQPLEDMAKLIIDRLLVDLKLGKVTDKTFHKELSAQLILRDSTEKA</sequence>
<evidence type="ECO:0000259" key="4">
    <source>
        <dbReference type="PROSITE" id="PS50932"/>
    </source>
</evidence>
<dbReference type="CDD" id="cd01392">
    <property type="entry name" value="HTH_LacI"/>
    <property type="match status" value="1"/>
</dbReference>
<dbReference type="GO" id="GO:0003677">
    <property type="term" value="F:DNA binding"/>
    <property type="evidence" value="ECO:0007669"/>
    <property type="project" value="UniProtKB-KW"/>
</dbReference>